<accession>A0A1I2FX00</accession>
<keyword evidence="6" id="KW-1185">Reference proteome</keyword>
<dbReference type="SMART" id="SM00345">
    <property type="entry name" value="HTH_GNTR"/>
    <property type="match status" value="1"/>
</dbReference>
<dbReference type="EMBL" id="FONN01000013">
    <property type="protein sequence ID" value="SFF09328.1"/>
    <property type="molecule type" value="Genomic_DNA"/>
</dbReference>
<dbReference type="PANTHER" id="PTHR38445:SF7">
    <property type="entry name" value="GNTR-FAMILY TRANSCRIPTIONAL REGULATOR"/>
    <property type="match status" value="1"/>
</dbReference>
<protein>
    <submittedName>
        <fullName evidence="5">GntR family transcriptional regulator</fullName>
    </submittedName>
</protein>
<dbReference type="GO" id="GO:0003677">
    <property type="term" value="F:DNA binding"/>
    <property type="evidence" value="ECO:0007669"/>
    <property type="project" value="UniProtKB-KW"/>
</dbReference>
<keyword evidence="1" id="KW-0805">Transcription regulation</keyword>
<dbReference type="Gene3D" id="1.10.10.10">
    <property type="entry name" value="Winged helix-like DNA-binding domain superfamily/Winged helix DNA-binding domain"/>
    <property type="match status" value="1"/>
</dbReference>
<reference evidence="6" key="1">
    <citation type="submission" date="2016-10" db="EMBL/GenBank/DDBJ databases">
        <authorList>
            <person name="Varghese N."/>
            <person name="Submissions S."/>
        </authorList>
    </citation>
    <scope>NUCLEOTIDE SEQUENCE [LARGE SCALE GENOMIC DNA]</scope>
    <source>
        <strain evidence="6">CGMCC 1.10223</strain>
    </source>
</reference>
<dbReference type="CDD" id="cd07377">
    <property type="entry name" value="WHTH_GntR"/>
    <property type="match status" value="1"/>
</dbReference>
<dbReference type="OrthoDB" id="9801546at2"/>
<evidence type="ECO:0000313" key="5">
    <source>
        <dbReference type="EMBL" id="SFF09328.1"/>
    </source>
</evidence>
<evidence type="ECO:0000256" key="2">
    <source>
        <dbReference type="ARBA" id="ARBA00023125"/>
    </source>
</evidence>
<evidence type="ECO:0000313" key="6">
    <source>
        <dbReference type="Proteomes" id="UP000183410"/>
    </source>
</evidence>
<evidence type="ECO:0000256" key="1">
    <source>
        <dbReference type="ARBA" id="ARBA00023015"/>
    </source>
</evidence>
<name>A0A1I2FX00_9BACL</name>
<dbReference type="AlphaFoldDB" id="A0A1I2FX00"/>
<gene>
    <name evidence="5" type="ORF">SAMN04487969_113173</name>
</gene>
<dbReference type="InterPro" id="IPR036390">
    <property type="entry name" value="WH_DNA-bd_sf"/>
</dbReference>
<dbReference type="SUPFAM" id="SSF46785">
    <property type="entry name" value="Winged helix' DNA-binding domain"/>
    <property type="match status" value="1"/>
</dbReference>
<evidence type="ECO:0000256" key="3">
    <source>
        <dbReference type="ARBA" id="ARBA00023163"/>
    </source>
</evidence>
<keyword evidence="2" id="KW-0238">DNA-binding</keyword>
<dbReference type="RefSeq" id="WP_046232806.1">
    <property type="nucleotide sequence ID" value="NZ_FONN01000013.1"/>
</dbReference>
<dbReference type="GO" id="GO:0003700">
    <property type="term" value="F:DNA-binding transcription factor activity"/>
    <property type="evidence" value="ECO:0007669"/>
    <property type="project" value="InterPro"/>
</dbReference>
<sequence length="124" mass="14008">MEIIISSNSSKPIYEQITTQIKAMVMQGELKTGDPIPSMRSLAKTIHVSVITVQKAYEDLQRDGFIETTVGRGSFISAQNRDFIQEEQQKKIEEYLMLAAETARTSGIKLEQLTELLSMFYKGD</sequence>
<proteinExistence type="predicted"/>
<feature type="domain" description="HTH gntR-type" evidence="4">
    <location>
        <begin position="11"/>
        <end position="79"/>
    </location>
</feature>
<dbReference type="InterPro" id="IPR036388">
    <property type="entry name" value="WH-like_DNA-bd_sf"/>
</dbReference>
<keyword evidence="3" id="KW-0804">Transcription</keyword>
<dbReference type="Pfam" id="PF00392">
    <property type="entry name" value="GntR"/>
    <property type="match status" value="1"/>
</dbReference>
<dbReference type="InterPro" id="IPR000524">
    <property type="entry name" value="Tscrpt_reg_HTH_GntR"/>
</dbReference>
<dbReference type="PROSITE" id="PS50949">
    <property type="entry name" value="HTH_GNTR"/>
    <property type="match status" value="1"/>
</dbReference>
<dbReference type="Proteomes" id="UP000183410">
    <property type="component" value="Unassembled WGS sequence"/>
</dbReference>
<dbReference type="PANTHER" id="PTHR38445">
    <property type="entry name" value="HTH-TYPE TRANSCRIPTIONAL REPRESSOR YTRA"/>
    <property type="match status" value="1"/>
</dbReference>
<evidence type="ECO:0000259" key="4">
    <source>
        <dbReference type="PROSITE" id="PS50949"/>
    </source>
</evidence>
<organism evidence="5 6">
    <name type="scientific">Paenibacillus algorifonticola</name>
    <dbReference type="NCBI Taxonomy" id="684063"/>
    <lineage>
        <taxon>Bacteria</taxon>
        <taxon>Bacillati</taxon>
        <taxon>Bacillota</taxon>
        <taxon>Bacilli</taxon>
        <taxon>Bacillales</taxon>
        <taxon>Paenibacillaceae</taxon>
        <taxon>Paenibacillus</taxon>
    </lineage>
</organism>